<feature type="transmembrane region" description="Helical" evidence="8">
    <location>
        <begin position="59"/>
        <end position="76"/>
    </location>
</feature>
<evidence type="ECO:0000259" key="9">
    <source>
        <dbReference type="PROSITE" id="PS50887"/>
    </source>
</evidence>
<dbReference type="PANTHER" id="PTHR45138">
    <property type="entry name" value="REGULATORY COMPONENTS OF SENSORY TRANSDUCTION SYSTEM"/>
    <property type="match status" value="1"/>
</dbReference>
<dbReference type="Pfam" id="PF05231">
    <property type="entry name" value="MASE1"/>
    <property type="match status" value="1"/>
</dbReference>
<name>A0A432VU45_9GAMM</name>
<feature type="transmembrane region" description="Helical" evidence="8">
    <location>
        <begin position="83"/>
        <end position="100"/>
    </location>
</feature>
<feature type="transmembrane region" description="Helical" evidence="8">
    <location>
        <begin position="30"/>
        <end position="47"/>
    </location>
</feature>
<evidence type="ECO:0000313" key="10">
    <source>
        <dbReference type="EMBL" id="RUO19998.1"/>
    </source>
</evidence>
<dbReference type="OrthoDB" id="9803824at2"/>
<evidence type="ECO:0000256" key="2">
    <source>
        <dbReference type="ARBA" id="ARBA00012528"/>
    </source>
</evidence>
<keyword evidence="4 8" id="KW-0812">Transmembrane</keyword>
<comment type="subcellular location">
    <subcellularLocation>
        <location evidence="1">Cell membrane</location>
        <topology evidence="1">Multi-pass membrane protein</topology>
    </subcellularLocation>
</comment>
<evidence type="ECO:0000256" key="3">
    <source>
        <dbReference type="ARBA" id="ARBA00022475"/>
    </source>
</evidence>
<feature type="domain" description="GGDEF" evidence="9">
    <location>
        <begin position="366"/>
        <end position="490"/>
    </location>
</feature>
<keyword evidence="3" id="KW-1003">Cell membrane</keyword>
<evidence type="ECO:0000256" key="8">
    <source>
        <dbReference type="SAM" id="Phobius"/>
    </source>
</evidence>
<comment type="caution">
    <text evidence="10">The sequence shown here is derived from an EMBL/GenBank/DDBJ whole genome shotgun (WGS) entry which is preliminary data.</text>
</comment>
<dbReference type="PANTHER" id="PTHR45138:SF9">
    <property type="entry name" value="DIGUANYLATE CYCLASE DGCM-RELATED"/>
    <property type="match status" value="1"/>
</dbReference>
<reference evidence="11" key="1">
    <citation type="journal article" date="2018" name="Front. Microbiol.">
        <title>Genome-Based Analysis Reveals the Taxonomy and Diversity of the Family Idiomarinaceae.</title>
        <authorList>
            <person name="Liu Y."/>
            <person name="Lai Q."/>
            <person name="Shao Z."/>
        </authorList>
    </citation>
    <scope>NUCLEOTIDE SEQUENCE [LARGE SCALE GENOMIC DNA]</scope>
    <source>
        <strain evidence="11">GBPy7</strain>
    </source>
</reference>
<dbReference type="GO" id="GO:0005886">
    <property type="term" value="C:plasma membrane"/>
    <property type="evidence" value="ECO:0007669"/>
    <property type="project" value="UniProtKB-SubCell"/>
</dbReference>
<comment type="catalytic activity">
    <reaction evidence="7">
        <text>2 GTP = 3',3'-c-di-GMP + 2 diphosphate</text>
        <dbReference type="Rhea" id="RHEA:24898"/>
        <dbReference type="ChEBI" id="CHEBI:33019"/>
        <dbReference type="ChEBI" id="CHEBI:37565"/>
        <dbReference type="ChEBI" id="CHEBI:58805"/>
        <dbReference type="EC" id="2.7.7.65"/>
    </reaction>
</comment>
<feature type="transmembrane region" description="Helical" evidence="8">
    <location>
        <begin position="278"/>
        <end position="297"/>
    </location>
</feature>
<dbReference type="InterPro" id="IPR029787">
    <property type="entry name" value="Nucleotide_cyclase"/>
</dbReference>
<dbReference type="InterPro" id="IPR000160">
    <property type="entry name" value="GGDEF_dom"/>
</dbReference>
<protein>
    <recommendedName>
        <fullName evidence="2">diguanylate cyclase</fullName>
        <ecNumber evidence="2">2.7.7.65</ecNumber>
    </recommendedName>
</protein>
<dbReference type="InterPro" id="IPR043128">
    <property type="entry name" value="Rev_trsase/Diguanyl_cyclase"/>
</dbReference>
<accession>A0A432VU45</accession>
<evidence type="ECO:0000313" key="11">
    <source>
        <dbReference type="Proteomes" id="UP000288395"/>
    </source>
</evidence>
<keyword evidence="6 8" id="KW-0472">Membrane</keyword>
<feature type="transmembrane region" description="Helical" evidence="8">
    <location>
        <begin position="255"/>
        <end position="271"/>
    </location>
</feature>
<dbReference type="SUPFAM" id="SSF55073">
    <property type="entry name" value="Nucleotide cyclase"/>
    <property type="match status" value="1"/>
</dbReference>
<feature type="transmembrane region" description="Helical" evidence="8">
    <location>
        <begin position="303"/>
        <end position="326"/>
    </location>
</feature>
<feature type="transmembrane region" description="Helical" evidence="8">
    <location>
        <begin position="140"/>
        <end position="162"/>
    </location>
</feature>
<dbReference type="AlphaFoldDB" id="A0A432VU45"/>
<dbReference type="InterPro" id="IPR050469">
    <property type="entry name" value="Diguanylate_Cyclase"/>
</dbReference>
<evidence type="ECO:0000256" key="1">
    <source>
        <dbReference type="ARBA" id="ARBA00004651"/>
    </source>
</evidence>
<dbReference type="CDD" id="cd01949">
    <property type="entry name" value="GGDEF"/>
    <property type="match status" value="1"/>
</dbReference>
<keyword evidence="5 8" id="KW-1133">Transmembrane helix</keyword>
<evidence type="ECO:0000256" key="7">
    <source>
        <dbReference type="ARBA" id="ARBA00034247"/>
    </source>
</evidence>
<proteinExistence type="predicted"/>
<dbReference type="EMBL" id="PIPJ01000006">
    <property type="protein sequence ID" value="RUO19998.1"/>
    <property type="molecule type" value="Genomic_DNA"/>
</dbReference>
<dbReference type="GO" id="GO:0052621">
    <property type="term" value="F:diguanylate cyclase activity"/>
    <property type="evidence" value="ECO:0007669"/>
    <property type="project" value="UniProtKB-EC"/>
</dbReference>
<gene>
    <name evidence="10" type="ORF">CWE08_08775</name>
</gene>
<dbReference type="Gene3D" id="3.30.70.270">
    <property type="match status" value="1"/>
</dbReference>
<organism evidence="10 11">
    <name type="scientific">Aliidiomarina iranensis</name>
    <dbReference type="NCBI Taxonomy" id="1434071"/>
    <lineage>
        <taxon>Bacteria</taxon>
        <taxon>Pseudomonadati</taxon>
        <taxon>Pseudomonadota</taxon>
        <taxon>Gammaproteobacteria</taxon>
        <taxon>Alteromonadales</taxon>
        <taxon>Idiomarinaceae</taxon>
        <taxon>Aliidiomarina</taxon>
    </lineage>
</organism>
<dbReference type="Proteomes" id="UP000288395">
    <property type="component" value="Unassembled WGS sequence"/>
</dbReference>
<evidence type="ECO:0000256" key="6">
    <source>
        <dbReference type="ARBA" id="ARBA00023136"/>
    </source>
</evidence>
<dbReference type="PROSITE" id="PS50887">
    <property type="entry name" value="GGDEF"/>
    <property type="match status" value="1"/>
</dbReference>
<dbReference type="InterPro" id="IPR007895">
    <property type="entry name" value="MASE1"/>
</dbReference>
<feature type="transmembrane region" description="Helical" evidence="8">
    <location>
        <begin position="226"/>
        <end position="249"/>
    </location>
</feature>
<feature type="transmembrane region" description="Helical" evidence="8">
    <location>
        <begin position="106"/>
        <end position="128"/>
    </location>
</feature>
<dbReference type="EC" id="2.7.7.65" evidence="2"/>
<feature type="transmembrane region" description="Helical" evidence="8">
    <location>
        <begin position="182"/>
        <end position="205"/>
    </location>
</feature>
<dbReference type="Pfam" id="PF00990">
    <property type="entry name" value="GGDEF"/>
    <property type="match status" value="1"/>
</dbReference>
<keyword evidence="11" id="KW-1185">Reference proteome</keyword>
<evidence type="ECO:0000256" key="4">
    <source>
        <dbReference type="ARBA" id="ARBA00022692"/>
    </source>
</evidence>
<sequence length="490" mass="55196">MRYSFPTMNHSPFSELRDAHEPRSPEQKLSWLRGVVICVLWIALWRLSFVLEYAPFSSIWYPPAGLSFAVTLLYGWRGALPVIAAGYITAFWIDAMYGFASEPLALFLTSTSSTLAHVFSYAVGALFLRQFIRVHVIRTLPAIILSFVALGFITSLLAAFFGVQVQISAGSLSIFNLYENWLLRWVGDMVGVFVLTPLFFALLMWKTPMYSAWLRRLRISTQPTPLYQYLLKVTVSLTLLLCLIVLSWWFENPDVAFGAFFLVLPQMWIAYTENALRAVISLAIFSIVVALGAAIFALSDSAIIYQFAISVIAVTVYFSLAAPIMLSQSQSLQYQANNDHLTGVSNRRYFLESAEDEFARSFKNQFPVSLVTFDILGFRAINNNYGHSVGDQVLVEVAKCLRSELRQSDIIGRLSSNSFVLLMPALTHDSAQRFAEHMRVKLNYLSIEGLKQPLDFKCAAIEIEQNESVDGAIKRVSELLERAKTQSRRG</sequence>
<dbReference type="NCBIfam" id="TIGR00254">
    <property type="entry name" value="GGDEF"/>
    <property type="match status" value="1"/>
</dbReference>
<dbReference type="SMART" id="SM00267">
    <property type="entry name" value="GGDEF"/>
    <property type="match status" value="1"/>
</dbReference>
<evidence type="ECO:0000256" key="5">
    <source>
        <dbReference type="ARBA" id="ARBA00022989"/>
    </source>
</evidence>